<comment type="caution">
    <text evidence="1">The sequence shown here is derived from an EMBL/GenBank/DDBJ whole genome shotgun (WGS) entry which is preliminary data.</text>
</comment>
<gene>
    <name evidence="1" type="ORF">LSH36_15g08020</name>
</gene>
<evidence type="ECO:0000313" key="2">
    <source>
        <dbReference type="Proteomes" id="UP001208570"/>
    </source>
</evidence>
<evidence type="ECO:0000313" key="1">
    <source>
        <dbReference type="EMBL" id="KAK2168640.1"/>
    </source>
</evidence>
<keyword evidence="2" id="KW-1185">Reference proteome</keyword>
<protein>
    <submittedName>
        <fullName evidence="1">Uncharacterized protein</fullName>
    </submittedName>
</protein>
<reference evidence="1" key="1">
    <citation type="journal article" date="2023" name="Mol. Biol. Evol.">
        <title>Third-Generation Sequencing Reveals the Adaptive Role of the Epigenome in Three Deep-Sea Polychaetes.</title>
        <authorList>
            <person name="Perez M."/>
            <person name="Aroh O."/>
            <person name="Sun Y."/>
            <person name="Lan Y."/>
            <person name="Juniper S.K."/>
            <person name="Young C.R."/>
            <person name="Angers B."/>
            <person name="Qian P.Y."/>
        </authorList>
    </citation>
    <scope>NUCLEOTIDE SEQUENCE</scope>
    <source>
        <strain evidence="1">P08H-3</strain>
    </source>
</reference>
<accession>A0AAD9NFZ6</accession>
<dbReference type="AlphaFoldDB" id="A0AAD9NFZ6"/>
<proteinExistence type="predicted"/>
<dbReference type="EMBL" id="JAODUP010000015">
    <property type="protein sequence ID" value="KAK2168640.1"/>
    <property type="molecule type" value="Genomic_DNA"/>
</dbReference>
<feature type="non-terminal residue" evidence="1">
    <location>
        <position position="69"/>
    </location>
</feature>
<sequence>MISGCWLTGAGRGQNTWYWRSTQILKVSRSFYPSIPNIRNQNKVFGKKGFFLSQRNMKKFNYLIAVSID</sequence>
<organism evidence="1 2">
    <name type="scientific">Paralvinella palmiformis</name>
    <dbReference type="NCBI Taxonomy" id="53620"/>
    <lineage>
        <taxon>Eukaryota</taxon>
        <taxon>Metazoa</taxon>
        <taxon>Spiralia</taxon>
        <taxon>Lophotrochozoa</taxon>
        <taxon>Annelida</taxon>
        <taxon>Polychaeta</taxon>
        <taxon>Sedentaria</taxon>
        <taxon>Canalipalpata</taxon>
        <taxon>Terebellida</taxon>
        <taxon>Terebelliformia</taxon>
        <taxon>Alvinellidae</taxon>
        <taxon>Paralvinella</taxon>
    </lineage>
</organism>
<name>A0AAD9NFZ6_9ANNE</name>
<dbReference type="Proteomes" id="UP001208570">
    <property type="component" value="Unassembled WGS sequence"/>
</dbReference>